<dbReference type="Proteomes" id="UP000775872">
    <property type="component" value="Unassembled WGS sequence"/>
</dbReference>
<proteinExistence type="predicted"/>
<dbReference type="AlphaFoldDB" id="A0A9P0EMM6"/>
<feature type="region of interest" description="Disordered" evidence="1">
    <location>
        <begin position="81"/>
        <end position="157"/>
    </location>
</feature>
<accession>A0A9P0EMM6</accession>
<dbReference type="EMBL" id="CABFOC020000054">
    <property type="protein sequence ID" value="CAH0055117.1"/>
    <property type="molecule type" value="Genomic_DNA"/>
</dbReference>
<reference evidence="2" key="1">
    <citation type="submission" date="2021-10" db="EMBL/GenBank/DDBJ databases">
        <authorList>
            <person name="Piombo E."/>
        </authorList>
    </citation>
    <scope>NUCLEOTIDE SEQUENCE</scope>
</reference>
<sequence>MEWAKNTYNTQYENWVPWLEDIYLRWFTKDNKASYSTRQNLDKTKVTGIQQVDTLQDGVNNIAASQVGQGGLLQPVSDLASKEGINRTERQGKDEDGSYVPTSVPGSEAAGNAASTVADGGKSIVSGATDGVKSAGGFLGGPLEEARSRRGSSSSDV</sequence>
<gene>
    <name evidence="2" type="ORF">CSOL1703_00017020</name>
</gene>
<keyword evidence="3" id="KW-1185">Reference proteome</keyword>
<evidence type="ECO:0000256" key="1">
    <source>
        <dbReference type="SAM" id="MobiDB-lite"/>
    </source>
</evidence>
<dbReference type="OrthoDB" id="3001700at2759"/>
<evidence type="ECO:0000313" key="2">
    <source>
        <dbReference type="EMBL" id="CAH0055117.1"/>
    </source>
</evidence>
<comment type="caution">
    <text evidence="2">The sequence shown here is derived from an EMBL/GenBank/DDBJ whole genome shotgun (WGS) entry which is preliminary data.</text>
</comment>
<protein>
    <submittedName>
        <fullName evidence="2">Uncharacterized protein</fullName>
    </submittedName>
</protein>
<name>A0A9P0EMM6_9HYPO</name>
<organism evidence="2 3">
    <name type="scientific">Clonostachys solani</name>
    <dbReference type="NCBI Taxonomy" id="160281"/>
    <lineage>
        <taxon>Eukaryota</taxon>
        <taxon>Fungi</taxon>
        <taxon>Dikarya</taxon>
        <taxon>Ascomycota</taxon>
        <taxon>Pezizomycotina</taxon>
        <taxon>Sordariomycetes</taxon>
        <taxon>Hypocreomycetidae</taxon>
        <taxon>Hypocreales</taxon>
        <taxon>Bionectriaceae</taxon>
        <taxon>Clonostachys</taxon>
    </lineage>
</organism>
<evidence type="ECO:0000313" key="3">
    <source>
        <dbReference type="Proteomes" id="UP000775872"/>
    </source>
</evidence>
<feature type="compositionally biased region" description="Basic and acidic residues" evidence="1">
    <location>
        <begin position="81"/>
        <end position="96"/>
    </location>
</feature>